<dbReference type="AlphaFoldDB" id="A0A5C7IJZ9"/>
<dbReference type="OrthoDB" id="10533511at2759"/>
<sequence>MLTALFLDRMCPKEEAERFNRCTSMKSNVRAQMRLYPPVTLQVSSINRRWLGVGVDPLILSCFDEDFPNSNLLLRLRKIASAEPEKIPQRLGSSHPTSLPPNMRDSLYNGLPTNVKTAICSQLQSIDAKEELSAFQAKAEMEKTLQWLVPLAANTIKAHQGFGWVGEWANSGHEFGKSIATNINPARLSVGLGGNENMPVLSSPPFSTWSVSEQPRPAVFSCVSTATRDDEQLSIAEHQPEPEPNQNQPLSGFTQPFSSLNQPFLDVNNQPFGRVGNQQDLVTTTLLLTVLPHSF</sequence>
<organism evidence="2 3">
    <name type="scientific">Acer yangbiense</name>
    <dbReference type="NCBI Taxonomy" id="1000413"/>
    <lineage>
        <taxon>Eukaryota</taxon>
        <taxon>Viridiplantae</taxon>
        <taxon>Streptophyta</taxon>
        <taxon>Embryophyta</taxon>
        <taxon>Tracheophyta</taxon>
        <taxon>Spermatophyta</taxon>
        <taxon>Magnoliopsida</taxon>
        <taxon>eudicotyledons</taxon>
        <taxon>Gunneridae</taxon>
        <taxon>Pentapetalae</taxon>
        <taxon>rosids</taxon>
        <taxon>malvids</taxon>
        <taxon>Sapindales</taxon>
        <taxon>Sapindaceae</taxon>
        <taxon>Hippocastanoideae</taxon>
        <taxon>Acereae</taxon>
        <taxon>Acer</taxon>
    </lineage>
</organism>
<dbReference type="InterPro" id="IPR007700">
    <property type="entry name" value="DUF668"/>
</dbReference>
<dbReference type="InterPro" id="IPR045021">
    <property type="entry name" value="PSI1/2/3"/>
</dbReference>
<reference evidence="3" key="1">
    <citation type="journal article" date="2019" name="Gigascience">
        <title>De novo genome assembly of the endangered Acer yangbiense, a plant species with extremely small populations endemic to Yunnan Province, China.</title>
        <authorList>
            <person name="Yang J."/>
            <person name="Wariss H.M."/>
            <person name="Tao L."/>
            <person name="Zhang R."/>
            <person name="Yun Q."/>
            <person name="Hollingsworth P."/>
            <person name="Dao Z."/>
            <person name="Luo G."/>
            <person name="Guo H."/>
            <person name="Ma Y."/>
            <person name="Sun W."/>
        </authorList>
    </citation>
    <scope>NUCLEOTIDE SEQUENCE [LARGE SCALE GENOMIC DNA]</scope>
    <source>
        <strain evidence="3">cv. Malutang</strain>
    </source>
</reference>
<name>A0A5C7IJZ9_9ROSI</name>
<dbReference type="EMBL" id="VAHF01000002">
    <property type="protein sequence ID" value="TXG68972.1"/>
    <property type="molecule type" value="Genomic_DNA"/>
</dbReference>
<evidence type="ECO:0000313" key="3">
    <source>
        <dbReference type="Proteomes" id="UP000323000"/>
    </source>
</evidence>
<proteinExistence type="predicted"/>
<protein>
    <recommendedName>
        <fullName evidence="1">DUF668 domain-containing protein</fullName>
    </recommendedName>
</protein>
<accession>A0A5C7IJZ9</accession>
<dbReference type="GO" id="GO:0045927">
    <property type="term" value="P:positive regulation of growth"/>
    <property type="evidence" value="ECO:0007669"/>
    <property type="project" value="InterPro"/>
</dbReference>
<evidence type="ECO:0000259" key="1">
    <source>
        <dbReference type="Pfam" id="PF05003"/>
    </source>
</evidence>
<dbReference type="PANTHER" id="PTHR31730">
    <property type="entry name" value="OS01G0873900 PROTEIN"/>
    <property type="match status" value="1"/>
</dbReference>
<dbReference type="PANTHER" id="PTHR31730:SF18">
    <property type="entry name" value="PROTEIN PSK SIMULATOR 2"/>
    <property type="match status" value="1"/>
</dbReference>
<gene>
    <name evidence="2" type="ORF">EZV62_003907</name>
</gene>
<dbReference type="Proteomes" id="UP000323000">
    <property type="component" value="Chromosome 2"/>
</dbReference>
<feature type="domain" description="DUF668" evidence="1">
    <location>
        <begin position="94"/>
        <end position="157"/>
    </location>
</feature>
<keyword evidence="3" id="KW-1185">Reference proteome</keyword>
<dbReference type="Pfam" id="PF05003">
    <property type="entry name" value="DUF668"/>
    <property type="match status" value="1"/>
</dbReference>
<evidence type="ECO:0000313" key="2">
    <source>
        <dbReference type="EMBL" id="TXG68972.1"/>
    </source>
</evidence>
<comment type="caution">
    <text evidence="2">The sequence shown here is derived from an EMBL/GenBank/DDBJ whole genome shotgun (WGS) entry which is preliminary data.</text>
</comment>